<evidence type="ECO:0000313" key="2">
    <source>
        <dbReference type="EMBL" id="RPA74382.1"/>
    </source>
</evidence>
<evidence type="ECO:0000256" key="1">
    <source>
        <dbReference type="SAM" id="MobiDB-lite"/>
    </source>
</evidence>
<dbReference type="AlphaFoldDB" id="A0A3N4HKJ3"/>
<accession>A0A3N4HKJ3</accession>
<gene>
    <name evidence="2" type="ORF">BJ508DRAFT_333155</name>
</gene>
<organism evidence="2 3">
    <name type="scientific">Ascobolus immersus RN42</name>
    <dbReference type="NCBI Taxonomy" id="1160509"/>
    <lineage>
        <taxon>Eukaryota</taxon>
        <taxon>Fungi</taxon>
        <taxon>Dikarya</taxon>
        <taxon>Ascomycota</taxon>
        <taxon>Pezizomycotina</taxon>
        <taxon>Pezizomycetes</taxon>
        <taxon>Pezizales</taxon>
        <taxon>Ascobolaceae</taxon>
        <taxon>Ascobolus</taxon>
    </lineage>
</organism>
<keyword evidence="3" id="KW-1185">Reference proteome</keyword>
<dbReference type="OrthoDB" id="5464038at2759"/>
<feature type="region of interest" description="Disordered" evidence="1">
    <location>
        <begin position="1"/>
        <end position="50"/>
    </location>
</feature>
<feature type="compositionally biased region" description="Basic and acidic residues" evidence="1">
    <location>
        <begin position="26"/>
        <end position="42"/>
    </location>
</feature>
<dbReference type="Proteomes" id="UP000275078">
    <property type="component" value="Unassembled WGS sequence"/>
</dbReference>
<dbReference type="STRING" id="1160509.A0A3N4HKJ3"/>
<evidence type="ECO:0000313" key="3">
    <source>
        <dbReference type="Proteomes" id="UP000275078"/>
    </source>
</evidence>
<name>A0A3N4HKJ3_ASCIM</name>
<proteinExistence type="predicted"/>
<reference evidence="2 3" key="1">
    <citation type="journal article" date="2018" name="Nat. Ecol. Evol.">
        <title>Pezizomycetes genomes reveal the molecular basis of ectomycorrhizal truffle lifestyle.</title>
        <authorList>
            <person name="Murat C."/>
            <person name="Payen T."/>
            <person name="Noel B."/>
            <person name="Kuo A."/>
            <person name="Morin E."/>
            <person name="Chen J."/>
            <person name="Kohler A."/>
            <person name="Krizsan K."/>
            <person name="Balestrini R."/>
            <person name="Da Silva C."/>
            <person name="Montanini B."/>
            <person name="Hainaut M."/>
            <person name="Levati E."/>
            <person name="Barry K.W."/>
            <person name="Belfiori B."/>
            <person name="Cichocki N."/>
            <person name="Clum A."/>
            <person name="Dockter R.B."/>
            <person name="Fauchery L."/>
            <person name="Guy J."/>
            <person name="Iotti M."/>
            <person name="Le Tacon F."/>
            <person name="Lindquist E.A."/>
            <person name="Lipzen A."/>
            <person name="Malagnac F."/>
            <person name="Mello A."/>
            <person name="Molinier V."/>
            <person name="Miyauchi S."/>
            <person name="Poulain J."/>
            <person name="Riccioni C."/>
            <person name="Rubini A."/>
            <person name="Sitrit Y."/>
            <person name="Splivallo R."/>
            <person name="Traeger S."/>
            <person name="Wang M."/>
            <person name="Zifcakova L."/>
            <person name="Wipf D."/>
            <person name="Zambonelli A."/>
            <person name="Paolocci F."/>
            <person name="Nowrousian M."/>
            <person name="Ottonello S."/>
            <person name="Baldrian P."/>
            <person name="Spatafora J.W."/>
            <person name="Henrissat B."/>
            <person name="Nagy L.G."/>
            <person name="Aury J.M."/>
            <person name="Wincker P."/>
            <person name="Grigoriev I.V."/>
            <person name="Bonfante P."/>
            <person name="Martin F.M."/>
        </authorList>
    </citation>
    <scope>NUCLEOTIDE SEQUENCE [LARGE SCALE GENOMIC DNA]</scope>
    <source>
        <strain evidence="2 3">RN42</strain>
    </source>
</reference>
<sequence length="325" mass="36584">MLSPTTEDCEAAPELETPGGPSVNAHWDHSGWDDEENGHGSEEELEFTDAEEEDLEWGLHLRPGSSINSVFPTAASSEPSTSRLRAFDKNAFTVLMADRDEKEKAMDAKTEYRQGLNAKGLASEARNVNQFGTGAFLKHQPASKRAPANEDPDAGKSVLALSEEIKAALKAIDKKIRCKRKELQLKGQNLFRHETVRMFLRAQRTRKPEETRLFIAMEIVACCCGRGLYFARKVISWEIEWRKSQFHTINEGKKGCFAKTHSWFNDEGVQIHIREYFAGAGEHITAHGLAKSIGEYLDSQRVECAVTAAFETNPEDPHHLQLWER</sequence>
<dbReference type="EMBL" id="ML119792">
    <property type="protein sequence ID" value="RPA74382.1"/>
    <property type="molecule type" value="Genomic_DNA"/>
</dbReference>
<protein>
    <submittedName>
        <fullName evidence="2">Uncharacterized protein</fullName>
    </submittedName>
</protein>